<dbReference type="Pfam" id="PF00480">
    <property type="entry name" value="ROK"/>
    <property type="match status" value="1"/>
</dbReference>
<feature type="domain" description="URB1 C-terminal" evidence="3">
    <location>
        <begin position="1277"/>
        <end position="1457"/>
    </location>
</feature>
<feature type="transmembrane region" description="Helical" evidence="2">
    <location>
        <begin position="2272"/>
        <end position="2289"/>
    </location>
</feature>
<evidence type="ECO:0000313" key="5">
    <source>
        <dbReference type="Proteomes" id="UP000789595"/>
    </source>
</evidence>
<dbReference type="PANTHER" id="PTHR18964">
    <property type="entry name" value="ROK (REPRESSOR, ORF, KINASE) FAMILY"/>
    <property type="match status" value="1"/>
</dbReference>
<dbReference type="InterPro" id="IPR043129">
    <property type="entry name" value="ATPase_NBD"/>
</dbReference>
<keyword evidence="2" id="KW-1133">Transmembrane helix</keyword>
<feature type="compositionally biased region" description="Polar residues" evidence="1">
    <location>
        <begin position="1681"/>
        <end position="1690"/>
    </location>
</feature>
<dbReference type="SUPFAM" id="SSF48371">
    <property type="entry name" value="ARM repeat"/>
    <property type="match status" value="1"/>
</dbReference>
<dbReference type="Proteomes" id="UP000789595">
    <property type="component" value="Unassembled WGS sequence"/>
</dbReference>
<dbReference type="PANTHER" id="PTHR18964:SF149">
    <property type="entry name" value="BIFUNCTIONAL UDP-N-ACETYLGLUCOSAMINE 2-EPIMERASE_N-ACETYLMANNOSAMINE KINASE"/>
    <property type="match status" value="1"/>
</dbReference>
<dbReference type="GO" id="GO:0009384">
    <property type="term" value="F:N-acylmannosamine kinase activity"/>
    <property type="evidence" value="ECO:0007669"/>
    <property type="project" value="TreeGrafter"/>
</dbReference>
<dbReference type="OrthoDB" id="61890at2759"/>
<feature type="region of interest" description="Disordered" evidence="1">
    <location>
        <begin position="1663"/>
        <end position="1691"/>
    </location>
</feature>
<keyword evidence="5" id="KW-1185">Reference proteome</keyword>
<evidence type="ECO:0000256" key="2">
    <source>
        <dbReference type="SAM" id="Phobius"/>
    </source>
</evidence>
<proteinExistence type="predicted"/>
<reference evidence="4" key="1">
    <citation type="submission" date="2021-11" db="EMBL/GenBank/DDBJ databases">
        <authorList>
            <consortium name="Genoscope - CEA"/>
            <person name="William W."/>
        </authorList>
    </citation>
    <scope>NUCLEOTIDE SEQUENCE</scope>
</reference>
<keyword evidence="2" id="KW-0472">Membrane</keyword>
<dbReference type="SUPFAM" id="SSF53067">
    <property type="entry name" value="Actin-like ATPase domain"/>
    <property type="match status" value="1"/>
</dbReference>
<keyword evidence="2" id="KW-0812">Transmembrane</keyword>
<dbReference type="InterPro" id="IPR032436">
    <property type="entry name" value="URB1_C"/>
</dbReference>
<dbReference type="InterPro" id="IPR000600">
    <property type="entry name" value="ROK"/>
</dbReference>
<dbReference type="EMBL" id="CAKKNE010000005">
    <property type="protein sequence ID" value="CAH0376276.1"/>
    <property type="molecule type" value="Genomic_DNA"/>
</dbReference>
<protein>
    <recommendedName>
        <fullName evidence="3">URB1 C-terminal domain-containing protein</fullName>
    </recommendedName>
</protein>
<evidence type="ECO:0000259" key="3">
    <source>
        <dbReference type="Pfam" id="PF16201"/>
    </source>
</evidence>
<gene>
    <name evidence="4" type="ORF">PECAL_5P08440</name>
</gene>
<name>A0A8J2SWF5_9STRA</name>
<evidence type="ECO:0000313" key="4">
    <source>
        <dbReference type="EMBL" id="CAH0376276.1"/>
    </source>
</evidence>
<accession>A0A8J2SWF5</accession>
<dbReference type="GO" id="GO:0008761">
    <property type="term" value="F:UDP-N-acetylglucosamine 2-epimerase activity"/>
    <property type="evidence" value="ECO:0007669"/>
    <property type="project" value="TreeGrafter"/>
</dbReference>
<comment type="caution">
    <text evidence="4">The sequence shown here is derived from an EMBL/GenBank/DDBJ whole genome shotgun (WGS) entry which is preliminary data.</text>
</comment>
<feature type="compositionally biased region" description="Basic and acidic residues" evidence="1">
    <location>
        <begin position="1671"/>
        <end position="1680"/>
    </location>
</feature>
<dbReference type="InterPro" id="IPR016024">
    <property type="entry name" value="ARM-type_fold"/>
</dbReference>
<dbReference type="Pfam" id="PF16201">
    <property type="entry name" value="NopRA1"/>
    <property type="match status" value="1"/>
</dbReference>
<organism evidence="4 5">
    <name type="scientific">Pelagomonas calceolata</name>
    <dbReference type="NCBI Taxonomy" id="35677"/>
    <lineage>
        <taxon>Eukaryota</taxon>
        <taxon>Sar</taxon>
        <taxon>Stramenopiles</taxon>
        <taxon>Ochrophyta</taxon>
        <taxon>Pelagophyceae</taxon>
        <taxon>Pelagomonadales</taxon>
        <taxon>Pelagomonadaceae</taxon>
        <taxon>Pelagomonas</taxon>
    </lineage>
</organism>
<sequence>MAEDETMADAPPTDAYGRLIGEAHTSGRLRGADMLDASEAASSLFALQQVLQRDDAPATTKALRALTNGIRARDANAKQTCAEWARSSPRLAELFHACAAPGGRDADAKTAACFRTLATMLPLLPKPDAIHCWALAAKTWGLVRALRSSRHKDSRRAALEALEKGALCGTGSQQVLRWLGEDEKTWLALCSARGKEGTRSKCARVMSAVARSGTKDERRDACKLLLPALLKGLEEDAPRDVHLLLTALRPERDDVHVVTALSSVDGAKALRVVAAYLRSSRKDDPGAAKAAKVARTWLCVLTARHDDVRRALTGCTRPGHRRVIRALDPSCASQRAALELALKAAPPLLIDVLREGAPGYLGRPRPWDAGSTERSRQGASFLASLLRATSSSAGPYDRSKRERDTAQDVVMRCLPPESALTRKELGRGLRGNASSYALDLVDASLQRFHVEREAAVSLYGGCDHCPGERPPVKEILECCTRLIDDPETAENYSMPPHRRRQLAGRFLDYECRRQMADRLPDVQALVQLLPKQSDETTVNVLDALTAYARELPEALAKGRFDACKFLVNALKWPGDAAAKAVAFCSEACPDRLTRPSDSSAVKGRDALFDALHSSTGALAEALRDVCRTILAGRGLDEDQIYEWLDALSNTRAGAPLGRCLDALARAPELLEELTPSEALRRAPKKKDDEDPFVVVAQYIDRREGRAPPPIPADGGALFRTAMAEDDAALNEVLTRVGVDLLMRGVSTDVPASLTQFRDALRAGRPPSLPFAPSSDLSKVASLLTAFDGAAVDSLVRDAPLERAGALCEALSTTRAFHNKSFGAALLKLATRALPQASPDLIERLDKALFAHPATVDALRTFFSCGGDGPHARRAAEALSEADAATLGDVPRELRVALVKRCPQMADGVIVDEDALRNVLRAWTEGASNDACIAANATRCALLATDSVIETAVSRASTKGADMLLAACVRAGRSIQFEASGPRLAQSLCATECDNEFARSSLPISCASHLDDAALLDAALARLDDAPPLSWSSSTIQTVVTHLEADTVHSKEGLRWVARVSTLATGSLQRSCRDFLDGAATDHVERCLLSDTPIDEALLLGDVHVSEDVITKALSRSPSVNTLRALKFTRASEDYLAKALEDEDLRLHALLLLDDHEDALTLALKHYGGTLSDTDRAALDVLNKRGCTVDGPELQTWASSRNASGPLWPLHVFDSNSIARTASKFPLSRSAVADENEACTEDGIDPRFLLPALFSCLSECTSTKATAAKRAHESGIASYCLAALASKSPATRNYAFGCLDLIGTYAKSSEAQEDPQFRGRKAFCLLIDGVRGGAAAKRGGFEDGVVPQFPCLAARVASAVCEALQDPNHPGYAASHQYVLRRSKLRPWQDAPLLKEALRMPDTCKVPSFVAFTPSEKLQKKTRRWAMALLIEGCRDDESGRLLRDAHALPLLMAHYDALRTGGYDPVEGKLTFLGEVPPGAKRLLDEPAYKLRRAVKDVRQASNDALKLLDALLTTKPARRSLFHQNGLTSWARIHLSHQKFDDEGKNYEWCARLIKWMAILYDSQVKHERVLEDAPLFFVDLDRGVRGMMDCLCDADLARVGYERPKFRAERKAPLDTLGILDGSVEDPNKRMSASERLRMEARDVPAKRDLDGVEASIKRGRAEAKRRKELQAQDRSDTESTASDASENNDAKVECFARADELLLVDYFCQHARPPSTDGTAAGLLLNKIEPKDAYFYVFGMDGSEKVSGFDDAVLALYLTQRMRVHPVPDIGDVLLKDTDWSQSPVLKGIYDSMRHDATTEAAKAADLALDNQDLRAVVVFIVETLVLNEAVARSCLGRRALVAACRFLSSYAQTVDGRVWRFTEQAQRVAKLRAATGPGCGRFGVSRSGDASKYGSLVEARLAGDQNGSRRGAAFVCDELLAAALSDFTCAEWPDDGAVLDARAPESADVVAEARGALLRAASSAFPYLGLDLGATNVKGALVDDEGRVLAHALEPLGDGAATLAPAAVAEVLARVAQSCVRDWAAVRAVGVGAPGAIEGDAITGCANLFRGARFPVPLAALVAARLHGKRIVLVNDADAAALAERWVGAARGFERAAVLTLGTGVGCGLFLGGDAPLRDVEAGHASVGGPDGRPCPCGARGCLEAYAAAPAIVRAYGDDSVTCRDVVARAASDDRAARAVDGAARYLAVGCLDLCRTLDVGAVVLTGGVARAGPPFLDRVRRHAREMDWTCLPGRADRVVLGSVEHAGCVGAARAALNAAPRRRRVPLGYFVLALAVGVVAAARVRTVV</sequence>
<evidence type="ECO:0000256" key="1">
    <source>
        <dbReference type="SAM" id="MobiDB-lite"/>
    </source>
</evidence>
<dbReference type="Gene3D" id="3.30.420.40">
    <property type="match status" value="2"/>
</dbReference>